<feature type="compositionally biased region" description="Basic residues" evidence="1">
    <location>
        <begin position="420"/>
        <end position="433"/>
    </location>
</feature>
<feature type="compositionally biased region" description="Polar residues" evidence="1">
    <location>
        <begin position="168"/>
        <end position="181"/>
    </location>
</feature>
<evidence type="ECO:0000313" key="3">
    <source>
        <dbReference type="Proteomes" id="UP000234323"/>
    </source>
</evidence>
<dbReference type="VEuPathDB" id="FungiDB:FUN_006865"/>
<evidence type="ECO:0000313" key="2">
    <source>
        <dbReference type="EMBL" id="PKY55536.1"/>
    </source>
</evidence>
<feature type="region of interest" description="Disordered" evidence="1">
    <location>
        <begin position="1"/>
        <end position="183"/>
    </location>
</feature>
<gene>
    <name evidence="2" type="ORF">RhiirA4_548785</name>
</gene>
<feature type="compositionally biased region" description="Low complexity" evidence="1">
    <location>
        <begin position="47"/>
        <end position="167"/>
    </location>
</feature>
<comment type="caution">
    <text evidence="2">The sequence shown here is derived from an EMBL/GenBank/DDBJ whole genome shotgun (WGS) entry which is preliminary data.</text>
</comment>
<dbReference type="VEuPathDB" id="FungiDB:RhiirA1_469492"/>
<feature type="compositionally biased region" description="Polar residues" evidence="1">
    <location>
        <begin position="17"/>
        <end position="46"/>
    </location>
</feature>
<keyword evidence="3" id="KW-1185">Reference proteome</keyword>
<name>A0A2I1H9H8_9GLOM</name>
<proteinExistence type="predicted"/>
<dbReference type="AlphaFoldDB" id="A0A2I1H9H8"/>
<dbReference type="VEuPathDB" id="FungiDB:RhiirA1_478373"/>
<dbReference type="VEuPathDB" id="FungiDB:RhiirFUN_001940"/>
<feature type="region of interest" description="Disordered" evidence="1">
    <location>
        <begin position="625"/>
        <end position="676"/>
    </location>
</feature>
<feature type="compositionally biased region" description="Acidic residues" evidence="1">
    <location>
        <begin position="662"/>
        <end position="676"/>
    </location>
</feature>
<feature type="region of interest" description="Disordered" evidence="1">
    <location>
        <begin position="322"/>
        <end position="352"/>
    </location>
</feature>
<reference evidence="2 3" key="1">
    <citation type="submission" date="2015-10" db="EMBL/GenBank/DDBJ databases">
        <title>Genome analyses suggest a sexual origin of heterokaryosis in a supposedly ancient asexual fungus.</title>
        <authorList>
            <person name="Ropars J."/>
            <person name="Sedzielewska K."/>
            <person name="Noel J."/>
            <person name="Charron P."/>
            <person name="Farinelli L."/>
            <person name="Marton T."/>
            <person name="Kruger M."/>
            <person name="Pelin A."/>
            <person name="Brachmann A."/>
            <person name="Corradi N."/>
        </authorList>
    </citation>
    <scope>NUCLEOTIDE SEQUENCE [LARGE SCALE GENOMIC DNA]</scope>
    <source>
        <strain evidence="2 3">A4</strain>
    </source>
</reference>
<sequence>MTRKKPSKPNTPPPNIAESSTPAPQNIASSTPTPPNIATSSTPTPQNIASSTSASRNIASSTPASRSSTSASRNIATSSTPTPPNIATSSTPASRSSTSASRNIATSSTPTPPNIATSSTPASRSSTSASRNITTSSTPTPPNITTSSTPASRSSTSASRNITTSSTLTPRNTNTTVSSSPFKLVIPPDISASIGRTQSQSQRNLTTSDIIKKYPNINVPKSYRSHHEEGALRSDRPSNEEAGNFELGNLKKETLRLQNELKQEKAKVAGMKRKIDNLEDHVRRIEEENSMLRDFNDIFSNESNELCEENKALREELQQSKQLHIPRKIINPPQQYSPKRPNKRLKSREESPDEVAAVDARAEMKNLLKGQIPEEYRLDYGKTFSEQTAKIYEKLIPELKKLMSGHYNPSVTQLSDWLRSMHKHKRDRQRKRQSGQLDKVDRRMHVNARLSEKKNRRVKAAIKLYERNDANIQEFDKDELLPMLLQNDCHSIEQSDSEDESRQKLPNNKRFLHVYDREWRSNKLKHLLRNVLDPEAEYIQHAKKQRERIYDDDIYFTSSKPLKNAPEWALDKAKMYETDETNETNDVSEYDAADDVIDDLIQSYEDCEPMEPNLTEPYSDFLLNSAEMNSIRPEDLDEIGESSTTQQRAERSRKGKEKAKEEDEEIYEIFEADEYY</sequence>
<dbReference type="Proteomes" id="UP000234323">
    <property type="component" value="Unassembled WGS sequence"/>
</dbReference>
<organism evidence="2 3">
    <name type="scientific">Rhizophagus irregularis</name>
    <dbReference type="NCBI Taxonomy" id="588596"/>
    <lineage>
        <taxon>Eukaryota</taxon>
        <taxon>Fungi</taxon>
        <taxon>Fungi incertae sedis</taxon>
        <taxon>Mucoromycota</taxon>
        <taxon>Glomeromycotina</taxon>
        <taxon>Glomeromycetes</taxon>
        <taxon>Glomerales</taxon>
        <taxon>Glomeraceae</taxon>
        <taxon>Rhizophagus</taxon>
    </lineage>
</organism>
<feature type="region of interest" description="Disordered" evidence="1">
    <location>
        <begin position="420"/>
        <end position="439"/>
    </location>
</feature>
<dbReference type="EMBL" id="LLXI01001884">
    <property type="protein sequence ID" value="PKY55536.1"/>
    <property type="molecule type" value="Genomic_DNA"/>
</dbReference>
<evidence type="ECO:0000256" key="1">
    <source>
        <dbReference type="SAM" id="MobiDB-lite"/>
    </source>
</evidence>
<protein>
    <submittedName>
        <fullName evidence="2">Uncharacterized protein</fullName>
    </submittedName>
</protein>
<accession>A0A2I1H9H8</accession>